<evidence type="ECO:0000256" key="2">
    <source>
        <dbReference type="SAM" id="Phobius"/>
    </source>
</evidence>
<dbReference type="Proteomes" id="UP000176005">
    <property type="component" value="Unassembled WGS sequence"/>
</dbReference>
<evidence type="ECO:0000256" key="1">
    <source>
        <dbReference type="SAM" id="MobiDB-lite"/>
    </source>
</evidence>
<keyword evidence="2" id="KW-0812">Transmembrane</keyword>
<dbReference type="InterPro" id="IPR039708">
    <property type="entry name" value="MT1774/Rv1733c-like"/>
</dbReference>
<dbReference type="PANTHER" id="PTHR42305">
    <property type="entry name" value="MEMBRANE PROTEIN RV1733C-RELATED"/>
    <property type="match status" value="1"/>
</dbReference>
<keyword evidence="2" id="KW-1133">Transmembrane helix</keyword>
<evidence type="ECO:0000313" key="4">
    <source>
        <dbReference type="Proteomes" id="UP000176005"/>
    </source>
</evidence>
<evidence type="ECO:0000313" key="3">
    <source>
        <dbReference type="EMBL" id="OEV12922.1"/>
    </source>
</evidence>
<feature type="transmembrane region" description="Helical" evidence="2">
    <location>
        <begin position="160"/>
        <end position="185"/>
    </location>
</feature>
<dbReference type="RefSeq" id="WP_070015555.1">
    <property type="nucleotide sequence ID" value="NZ_LJGW01000110.1"/>
</dbReference>
<dbReference type="AlphaFoldDB" id="A0A1E7L9K1"/>
<name>A0A1E7L9K1_9ACTN</name>
<evidence type="ECO:0008006" key="5">
    <source>
        <dbReference type="Google" id="ProtNLM"/>
    </source>
</evidence>
<dbReference type="EMBL" id="LJGW01000110">
    <property type="protein sequence ID" value="OEV12922.1"/>
    <property type="molecule type" value="Genomic_DNA"/>
</dbReference>
<keyword evidence="4" id="KW-1185">Reference proteome</keyword>
<feature type="transmembrane region" description="Helical" evidence="2">
    <location>
        <begin position="39"/>
        <end position="59"/>
    </location>
</feature>
<keyword evidence="2" id="KW-0472">Membrane</keyword>
<protein>
    <recommendedName>
        <fullName evidence="5">Proline rich protein membrane protein</fullName>
    </recommendedName>
</protein>
<feature type="region of interest" description="Disordered" evidence="1">
    <location>
        <begin position="1"/>
        <end position="20"/>
    </location>
</feature>
<organism evidence="3 4">
    <name type="scientific">Streptomyces nanshensis</name>
    <dbReference type="NCBI Taxonomy" id="518642"/>
    <lineage>
        <taxon>Bacteria</taxon>
        <taxon>Bacillati</taxon>
        <taxon>Actinomycetota</taxon>
        <taxon>Actinomycetes</taxon>
        <taxon>Kitasatosporales</taxon>
        <taxon>Streptomycetaceae</taxon>
        <taxon>Streptomyces</taxon>
    </lineage>
</organism>
<proteinExistence type="predicted"/>
<accession>A0A1E7L9K1</accession>
<dbReference type="PANTHER" id="PTHR42305:SF1">
    <property type="entry name" value="MEMBRANE PROTEIN RV1733C-RELATED"/>
    <property type="match status" value="1"/>
</dbReference>
<reference evidence="3 4" key="1">
    <citation type="journal article" date="2016" name="Front. Microbiol.">
        <title>Comparative Genomics Analysis of Streptomyces Species Reveals Their Adaptation to the Marine Environment and Their Diversity at the Genomic Level.</title>
        <authorList>
            <person name="Tian X."/>
            <person name="Zhang Z."/>
            <person name="Yang T."/>
            <person name="Chen M."/>
            <person name="Li J."/>
            <person name="Chen F."/>
            <person name="Yang J."/>
            <person name="Li W."/>
            <person name="Zhang B."/>
            <person name="Zhang Z."/>
            <person name="Wu J."/>
            <person name="Zhang C."/>
            <person name="Long L."/>
            <person name="Xiao J."/>
        </authorList>
    </citation>
    <scope>NUCLEOTIDE SEQUENCE [LARGE SCALE GENOMIC DNA]</scope>
    <source>
        <strain evidence="3 4">SCSIO 10429</strain>
    </source>
</reference>
<gene>
    <name evidence="3" type="ORF">AN218_05935</name>
</gene>
<sequence>MAEEIPRAQPPPDVPARRLRRWRRPENPLRRPTDLVRTWTGLILAVVVVATTPVTVLAVGQATSRAYQSTAHQQSLTRHRTTAVLVHDAPHHLEPGSDEADHARYPAEVRFTDAGGTTRTAVADVPPGLPAGATATVWTDDGGAVTEPPMTVGEIRRRTVGWTVVAGLAVPAAGMVVYAVTVFALDRRSLAKWEEEWADTAPYWTTPT</sequence>
<comment type="caution">
    <text evidence="3">The sequence shown here is derived from an EMBL/GenBank/DDBJ whole genome shotgun (WGS) entry which is preliminary data.</text>
</comment>